<accession>A0A1Q8VZB1</accession>
<dbReference type="EMBL" id="MSKM01000017">
    <property type="protein sequence ID" value="OLO53899.1"/>
    <property type="molecule type" value="Genomic_DNA"/>
</dbReference>
<sequence>MQVGVATAVSVTASGRVAVSQKRMATLTAGITGAGTTGATNGVATGTAATGAVTATVGGQVVSTTVPGGRIRGTDETTGVVVRRSVSAFPSPRFRTRFSPETSSAVHGASCAPWAAPTLKTSLGTW</sequence>
<comment type="caution">
    <text evidence="1">The sequence shown here is derived from an EMBL/GenBank/DDBJ whole genome shotgun (WGS) entry which is preliminary data.</text>
</comment>
<name>A0A1Q8VZB1_9ACTO</name>
<proteinExistence type="predicted"/>
<evidence type="ECO:0000313" key="2">
    <source>
        <dbReference type="Proteomes" id="UP000185772"/>
    </source>
</evidence>
<dbReference type="AlphaFoldDB" id="A0A1Q8VZB1"/>
<evidence type="ECO:0000313" key="1">
    <source>
        <dbReference type="EMBL" id="OLO53899.1"/>
    </source>
</evidence>
<organism evidence="1 2">
    <name type="scientific">Actinomyces oris</name>
    <dbReference type="NCBI Taxonomy" id="544580"/>
    <lineage>
        <taxon>Bacteria</taxon>
        <taxon>Bacillati</taxon>
        <taxon>Actinomycetota</taxon>
        <taxon>Actinomycetes</taxon>
        <taxon>Actinomycetales</taxon>
        <taxon>Actinomycetaceae</taxon>
        <taxon>Actinomyces</taxon>
    </lineage>
</organism>
<reference evidence="1 2" key="1">
    <citation type="submission" date="2016-12" db="EMBL/GenBank/DDBJ databases">
        <title>Genomic comparison of strains in the 'Actinomyces naeslundii' group.</title>
        <authorList>
            <person name="Mughal S.R."/>
            <person name="Do T."/>
            <person name="Gilbert S.C."/>
            <person name="Witherden E.A."/>
            <person name="Didelot X."/>
            <person name="Beighton D."/>
        </authorList>
    </citation>
    <scope>NUCLEOTIDE SEQUENCE [LARGE SCALE GENOMIC DNA]</scope>
    <source>
        <strain evidence="1 2">MMRCO6-1</strain>
    </source>
</reference>
<dbReference type="Proteomes" id="UP000185772">
    <property type="component" value="Unassembled WGS sequence"/>
</dbReference>
<protein>
    <submittedName>
        <fullName evidence="1">Uncharacterized protein</fullName>
    </submittedName>
</protein>
<gene>
    <name evidence="1" type="ORF">BKH27_05505</name>
</gene>